<organism evidence="4 5">
    <name type="scientific">Marseilla massiliensis</name>
    <dbReference type="NCBI Taxonomy" id="1841864"/>
    <lineage>
        <taxon>Bacteria</taxon>
        <taxon>Pseudomonadati</taxon>
        <taxon>Bacteroidota</taxon>
        <taxon>Bacteroidia</taxon>
        <taxon>Bacteroidales</taxon>
        <taxon>Prevotellaceae</taxon>
        <taxon>Marseilla</taxon>
    </lineage>
</organism>
<dbReference type="RefSeq" id="WP_205103456.1">
    <property type="nucleotide sequence ID" value="NZ_JACJJG010000008.1"/>
</dbReference>
<evidence type="ECO:0000313" key="5">
    <source>
        <dbReference type="Proteomes" id="UP000706891"/>
    </source>
</evidence>
<evidence type="ECO:0000256" key="1">
    <source>
        <dbReference type="SAM" id="SignalP"/>
    </source>
</evidence>
<dbReference type="InterPro" id="IPR008979">
    <property type="entry name" value="Galactose-bd-like_sf"/>
</dbReference>
<feature type="domain" description="Surface glycan-binding protein B xyloglucan binding" evidence="3">
    <location>
        <begin position="245"/>
        <end position="393"/>
    </location>
</feature>
<feature type="chain" id="PRO_5037738187" evidence="1">
    <location>
        <begin position="20"/>
        <end position="395"/>
    </location>
</feature>
<dbReference type="InterPro" id="IPR040475">
    <property type="entry name" value="SGBP_B_XBD"/>
</dbReference>
<feature type="signal peptide" evidence="1">
    <location>
        <begin position="1"/>
        <end position="19"/>
    </location>
</feature>
<dbReference type="Proteomes" id="UP000706891">
    <property type="component" value="Unassembled WGS sequence"/>
</dbReference>
<dbReference type="Pfam" id="PF01833">
    <property type="entry name" value="TIG"/>
    <property type="match status" value="1"/>
</dbReference>
<name>A0A939B742_9BACT</name>
<reference evidence="4" key="1">
    <citation type="submission" date="2020-08" db="EMBL/GenBank/DDBJ databases">
        <authorList>
            <person name="Cejkova D."/>
            <person name="Kubasova T."/>
            <person name="Jahodarova E."/>
            <person name="Rychlik I."/>
        </authorList>
    </citation>
    <scope>NUCLEOTIDE SEQUENCE</scope>
    <source>
        <strain evidence="4">An824</strain>
    </source>
</reference>
<dbReference type="AlphaFoldDB" id="A0A939B742"/>
<dbReference type="InterPro" id="IPR014756">
    <property type="entry name" value="Ig_E-set"/>
</dbReference>
<dbReference type="InterPro" id="IPR013783">
    <property type="entry name" value="Ig-like_fold"/>
</dbReference>
<dbReference type="InterPro" id="IPR002909">
    <property type="entry name" value="IPT_dom"/>
</dbReference>
<dbReference type="Pfam" id="PF18329">
    <property type="entry name" value="SGBP_B_XBD"/>
    <property type="match status" value="1"/>
</dbReference>
<evidence type="ECO:0000313" key="4">
    <source>
        <dbReference type="EMBL" id="MBM6672913.1"/>
    </source>
</evidence>
<sequence>MKKNMLKYMAAALALFAFASCNDIVDYDEGYTALEDQANQGAPVITAVYEVGDTLLENPITEGQVGQMIRIVGRNLNNARSITFNNVEADLTQVYTYSTSANVVIPSERSSEENNQIVYTTDQGSTSYNFTVPFPQLSITGLQSEFVNPGDSVTILGLNFDFYDFGTSSQVMLNGTPLGVGSITNTSMKAEIPVDTPDNSTLEIVYSNNDGEQTISLPYRPTQNLLYGDFSGVSFNNDGTMAYSIEGDDATSADETSLGRQHLHFTGTFDAWAWNTVDLSCNMINSADLGDLSQAGSLDDYVLKFEVYTPNGTPLTQASPLQLSFNWGDLYTWTPGDGAGLNTHDEWQTITLPLAPIAVAGIMAPDTWQSLRIAFQPTAAYTADFRIGNIRIERR</sequence>
<dbReference type="Gene3D" id="2.60.40.10">
    <property type="entry name" value="Immunoglobulins"/>
    <property type="match status" value="2"/>
</dbReference>
<keyword evidence="1" id="KW-0732">Signal</keyword>
<dbReference type="SUPFAM" id="SSF81296">
    <property type="entry name" value="E set domains"/>
    <property type="match status" value="1"/>
</dbReference>
<reference evidence="4" key="2">
    <citation type="journal article" date="2021" name="Sci. Rep.">
        <title>The distribution of antibiotic resistance genes in chicken gut microbiota commensals.</title>
        <authorList>
            <person name="Juricova H."/>
            <person name="Matiasovicova J."/>
            <person name="Kubasova T."/>
            <person name="Cejkova D."/>
            <person name="Rychlik I."/>
        </authorList>
    </citation>
    <scope>NUCLEOTIDE SEQUENCE</scope>
    <source>
        <strain evidence="4">An824</strain>
    </source>
</reference>
<gene>
    <name evidence="4" type="ORF">H6A34_03360</name>
</gene>
<accession>A0A939B742</accession>
<keyword evidence="5" id="KW-1185">Reference proteome</keyword>
<dbReference type="GO" id="GO:0030247">
    <property type="term" value="F:polysaccharide binding"/>
    <property type="evidence" value="ECO:0007669"/>
    <property type="project" value="InterPro"/>
</dbReference>
<dbReference type="EMBL" id="JACJJG010000008">
    <property type="protein sequence ID" value="MBM6672913.1"/>
    <property type="molecule type" value="Genomic_DNA"/>
</dbReference>
<evidence type="ECO:0000259" key="3">
    <source>
        <dbReference type="Pfam" id="PF18329"/>
    </source>
</evidence>
<proteinExistence type="predicted"/>
<dbReference type="PROSITE" id="PS51257">
    <property type="entry name" value="PROKAR_LIPOPROTEIN"/>
    <property type="match status" value="1"/>
</dbReference>
<dbReference type="SUPFAM" id="SSF49785">
    <property type="entry name" value="Galactose-binding domain-like"/>
    <property type="match status" value="1"/>
</dbReference>
<evidence type="ECO:0000259" key="2">
    <source>
        <dbReference type="Pfam" id="PF01833"/>
    </source>
</evidence>
<protein>
    <submittedName>
        <fullName evidence="4">IPT/TIG domain-containing protein</fullName>
    </submittedName>
</protein>
<feature type="domain" description="IPT/TIG" evidence="2">
    <location>
        <begin position="138"/>
        <end position="212"/>
    </location>
</feature>
<comment type="caution">
    <text evidence="4">The sequence shown here is derived from an EMBL/GenBank/DDBJ whole genome shotgun (WGS) entry which is preliminary data.</text>
</comment>